<evidence type="ECO:0000256" key="1">
    <source>
        <dbReference type="SAM" id="MobiDB-lite"/>
    </source>
</evidence>
<comment type="caution">
    <text evidence="2">The sequence shown here is derived from an EMBL/GenBank/DDBJ whole genome shotgun (WGS) entry which is preliminary data.</text>
</comment>
<sequence length="189" mass="20847">MLFFLPPTTMALASWNAIPGDSTYPWKIILERALLFVMSPSSSLQSQTQMKLTERRLAEMRLSMDGEYAVTSLQNLNQQVDQTGEELLQIQQAERKRALIDQYLATLNTVSLDLVDQQRAVQEKIAVADSGNSPTNTVTTPSKITTTTSNSNRCSRSRSKCRFGRNSGDPSRNCLSHESTRGGSGSGGR</sequence>
<feature type="region of interest" description="Disordered" evidence="1">
    <location>
        <begin position="130"/>
        <end position="189"/>
    </location>
</feature>
<protein>
    <recommendedName>
        <fullName evidence="3">DUF5667 domain-containing protein</fullName>
    </recommendedName>
</protein>
<proteinExistence type="predicted"/>
<dbReference type="EMBL" id="VSSQ01092025">
    <property type="protein sequence ID" value="MPN37393.1"/>
    <property type="molecule type" value="Genomic_DNA"/>
</dbReference>
<feature type="compositionally biased region" description="Low complexity" evidence="1">
    <location>
        <begin position="135"/>
        <end position="154"/>
    </location>
</feature>
<accession>A0A645HPU6</accession>
<gene>
    <name evidence="2" type="ORF">SDC9_184910</name>
</gene>
<organism evidence="2">
    <name type="scientific">bioreactor metagenome</name>
    <dbReference type="NCBI Taxonomy" id="1076179"/>
    <lineage>
        <taxon>unclassified sequences</taxon>
        <taxon>metagenomes</taxon>
        <taxon>ecological metagenomes</taxon>
    </lineage>
</organism>
<name>A0A645HPU6_9ZZZZ</name>
<feature type="compositionally biased region" description="Polar residues" evidence="1">
    <location>
        <begin position="168"/>
        <end position="177"/>
    </location>
</feature>
<evidence type="ECO:0008006" key="3">
    <source>
        <dbReference type="Google" id="ProtNLM"/>
    </source>
</evidence>
<reference evidence="2" key="1">
    <citation type="submission" date="2019-08" db="EMBL/GenBank/DDBJ databases">
        <authorList>
            <person name="Kucharzyk K."/>
            <person name="Murdoch R.W."/>
            <person name="Higgins S."/>
            <person name="Loffler F."/>
        </authorList>
    </citation>
    <scope>NUCLEOTIDE SEQUENCE</scope>
</reference>
<evidence type="ECO:0000313" key="2">
    <source>
        <dbReference type="EMBL" id="MPN37393.1"/>
    </source>
</evidence>
<dbReference type="AlphaFoldDB" id="A0A645HPU6"/>